<organism evidence="5 6">
    <name type="scientific">Pichia californica</name>
    <dbReference type="NCBI Taxonomy" id="460514"/>
    <lineage>
        <taxon>Eukaryota</taxon>
        <taxon>Fungi</taxon>
        <taxon>Dikarya</taxon>
        <taxon>Ascomycota</taxon>
        <taxon>Saccharomycotina</taxon>
        <taxon>Pichiomycetes</taxon>
        <taxon>Pichiales</taxon>
        <taxon>Pichiaceae</taxon>
        <taxon>Pichia</taxon>
    </lineage>
</organism>
<dbReference type="InterPro" id="IPR029060">
    <property type="entry name" value="PIN-like_dom_sf"/>
</dbReference>
<dbReference type="Proteomes" id="UP000697127">
    <property type="component" value="Unassembled WGS sequence"/>
</dbReference>
<evidence type="ECO:0000256" key="1">
    <source>
        <dbReference type="ARBA" id="ARBA00022845"/>
    </source>
</evidence>
<reference evidence="5" key="1">
    <citation type="submission" date="2020-11" db="EMBL/GenBank/DDBJ databases">
        <title>Kefir isolates.</title>
        <authorList>
            <person name="Marcisauskas S."/>
            <person name="Kim Y."/>
            <person name="Blasche S."/>
        </authorList>
    </citation>
    <scope>NUCLEOTIDE SEQUENCE</scope>
    <source>
        <strain evidence="5">Olga-1</strain>
    </source>
</reference>
<proteinExistence type="inferred from homology"/>
<gene>
    <name evidence="5" type="ORF">C6P40_004139</name>
</gene>
<dbReference type="Pfam" id="PF12247">
    <property type="entry name" value="MKT1_N"/>
    <property type="match status" value="1"/>
</dbReference>
<comment type="similarity">
    <text evidence="2">Belongs to the XPG/RAD2 endonuclease family.</text>
</comment>
<evidence type="ECO:0008006" key="7">
    <source>
        <dbReference type="Google" id="ProtNLM"/>
    </source>
</evidence>
<dbReference type="AlphaFoldDB" id="A0A9P6WMZ9"/>
<evidence type="ECO:0000259" key="4">
    <source>
        <dbReference type="Pfam" id="PF12247"/>
    </source>
</evidence>
<comment type="caution">
    <text evidence="5">The sequence shown here is derived from an EMBL/GenBank/DDBJ whole genome shotgun (WGS) entry which is preliminary data.</text>
</comment>
<dbReference type="Gene3D" id="3.40.50.1010">
    <property type="entry name" value="5'-nuclease"/>
    <property type="match status" value="1"/>
</dbReference>
<accession>A0A9P6WMZ9</accession>
<evidence type="ECO:0000256" key="2">
    <source>
        <dbReference type="ARBA" id="ARBA00024023"/>
    </source>
</evidence>
<dbReference type="InterPro" id="IPR022039">
    <property type="entry name" value="MKT1_C"/>
</dbReference>
<dbReference type="EMBL" id="PUHW01000052">
    <property type="protein sequence ID" value="KAG0689965.1"/>
    <property type="molecule type" value="Genomic_DNA"/>
</dbReference>
<keyword evidence="6" id="KW-1185">Reference proteome</keyword>
<feature type="domain" description="Post-transcriptional regulator MKT1 N-terminal" evidence="4">
    <location>
        <begin position="322"/>
        <end position="412"/>
    </location>
</feature>
<dbReference type="GO" id="GO:0006417">
    <property type="term" value="P:regulation of translation"/>
    <property type="evidence" value="ECO:0007669"/>
    <property type="project" value="UniProtKB-KW"/>
</dbReference>
<sequence length="739" mass="84185">MPIKTFETFYEHSSLDTLKNTVIGIDIQHYLTSVLPENVDSTFEAIGGFPISLESIILNDIESFNALGMKPIFVFPGLKTVSQFNYLEQSGLLPYEKQLQKIWESKKANPTLDISFRNSENPFFLRLIMDQLLIILQNNDVEFLISPFSQFNQLYYMWKTGIINCIYSSNDLLLIENLDNFIIGIDFKSNIFHYLENKQVLHNLNLNFKQFRDIAMCLGNSFQPFQLITTPNHVDFSSLMQSTLNGSFNATTALSSSADDKHKLDRLINGCSILDYCPVLKINGRVEAISIEMDNPLVSSTSSNSQQDPSPLIKSLSEKKIPSNLIQAFGVHLPDELFFYQSIGFNIFHLAEACINQNYAERLPLDMTTDSIYEKIIFSNASMKYKETILNLITTCLHRYIQNRKLVLKTYFKGTELHNLDFNMIPPVSSKLTSLVVRHTTAKSFDLPSVLSNLNDTYIDESTFAPSFSHEHNASISSNHEIISTALLRSLYLYNFIKGSPFKLSEWGITLSKYIHKYNTNFETTLLLFILFQRFPDLDIKKLSESQDLQFNVSSNEKYDISSFVLISKFATLFKIQNYKPANYTGIVSNSLLHFNSCMCKLHDEIRDMVTVNALVILFGNRHDIDKYTRDNNQWTSLATEIPFKSSMPNTIAGLLVAKTIETFLAEPKESFKQKLGENLSSFNVIINNPVKESLKALKFVLTVCDIIESLAVDGLVKEKVIEKFSTIKSTLTDIIALF</sequence>
<protein>
    <recommendedName>
        <fullName evidence="7">XPG N-terminal domain-containing protein</fullName>
    </recommendedName>
</protein>
<keyword evidence="1" id="KW-0810">Translation regulation</keyword>
<evidence type="ECO:0000313" key="6">
    <source>
        <dbReference type="Proteomes" id="UP000697127"/>
    </source>
</evidence>
<feature type="domain" description="Post-transcriptional regulator MKT1 C-terminal" evidence="3">
    <location>
        <begin position="489"/>
        <end position="732"/>
    </location>
</feature>
<evidence type="ECO:0000259" key="3">
    <source>
        <dbReference type="Pfam" id="PF12246"/>
    </source>
</evidence>
<dbReference type="SUPFAM" id="SSF88723">
    <property type="entry name" value="PIN domain-like"/>
    <property type="match status" value="1"/>
</dbReference>
<name>A0A9P6WMZ9_9ASCO</name>
<dbReference type="OrthoDB" id="17262at2759"/>
<evidence type="ECO:0000313" key="5">
    <source>
        <dbReference type="EMBL" id="KAG0689965.1"/>
    </source>
</evidence>
<dbReference type="Pfam" id="PF12246">
    <property type="entry name" value="MKT1_C"/>
    <property type="match status" value="1"/>
</dbReference>
<dbReference type="InterPro" id="IPR022040">
    <property type="entry name" value="MKT1_N"/>
</dbReference>